<dbReference type="EMBL" id="AQGS01000024">
    <property type="protein sequence ID" value="EPS45055.1"/>
    <property type="molecule type" value="Genomic_DNA"/>
</dbReference>
<dbReference type="Gene3D" id="1.25.40.20">
    <property type="entry name" value="Ankyrin repeat-containing domain"/>
    <property type="match status" value="2"/>
</dbReference>
<feature type="domain" description="T-SNARE coiled-coil homology" evidence="3">
    <location>
        <begin position="142"/>
        <end position="204"/>
    </location>
</feature>
<dbReference type="PANTHER" id="PTHR24180">
    <property type="entry name" value="CYCLIN-DEPENDENT KINASE INHIBITOR 2C-RELATED"/>
    <property type="match status" value="1"/>
</dbReference>
<keyword evidence="1" id="KW-0677">Repeat</keyword>
<dbReference type="Proteomes" id="UP000015100">
    <property type="component" value="Unassembled WGS sequence"/>
</dbReference>
<dbReference type="InterPro" id="IPR036770">
    <property type="entry name" value="Ankyrin_rpt-contain_sf"/>
</dbReference>
<dbReference type="InterPro" id="IPR031348">
    <property type="entry name" value="PigL_N"/>
</dbReference>
<dbReference type="OMA" id="LNACTHF"/>
<dbReference type="InterPro" id="IPR000727">
    <property type="entry name" value="T_SNARE_dom"/>
</dbReference>
<reference evidence="4 5" key="1">
    <citation type="journal article" date="2013" name="PLoS Genet.">
        <title>Genomic mechanisms accounting for the adaptation to parasitism in nematode-trapping fungi.</title>
        <authorList>
            <person name="Meerupati T."/>
            <person name="Andersson K.M."/>
            <person name="Friman E."/>
            <person name="Kumar D."/>
            <person name="Tunlid A."/>
            <person name="Ahren D."/>
        </authorList>
    </citation>
    <scope>NUCLEOTIDE SEQUENCE [LARGE SCALE GENOMIC DNA]</scope>
    <source>
        <strain evidence="4 5">CBS 200.50</strain>
    </source>
</reference>
<dbReference type="SUPFAM" id="SSF48403">
    <property type="entry name" value="Ankyrin repeat"/>
    <property type="match status" value="1"/>
</dbReference>
<name>S8AQ22_DACHA</name>
<dbReference type="OrthoDB" id="539213at2759"/>
<evidence type="ECO:0000313" key="5">
    <source>
        <dbReference type="Proteomes" id="UP000015100"/>
    </source>
</evidence>
<keyword evidence="5" id="KW-1185">Reference proteome</keyword>
<reference evidence="5" key="2">
    <citation type="submission" date="2013-04" db="EMBL/GenBank/DDBJ databases">
        <title>Genomic mechanisms accounting for the adaptation to parasitism in nematode-trapping fungi.</title>
        <authorList>
            <person name="Ahren D.G."/>
        </authorList>
    </citation>
    <scope>NUCLEOTIDE SEQUENCE [LARGE SCALE GENOMIC DNA]</scope>
    <source>
        <strain evidence="5">CBS 200.50</strain>
    </source>
</reference>
<comment type="caution">
    <text evidence="4">The sequence shown here is derived from an EMBL/GenBank/DDBJ whole genome shotgun (WGS) entry which is preliminary data.</text>
</comment>
<dbReference type="PROSITE" id="PS50192">
    <property type="entry name" value="T_SNARE"/>
    <property type="match status" value="1"/>
</dbReference>
<dbReference type="InterPro" id="IPR051637">
    <property type="entry name" value="Ank_repeat_dom-contain_49"/>
</dbReference>
<evidence type="ECO:0000256" key="2">
    <source>
        <dbReference type="ARBA" id="ARBA00023043"/>
    </source>
</evidence>
<dbReference type="AlphaFoldDB" id="S8AQ22"/>
<evidence type="ECO:0000256" key="1">
    <source>
        <dbReference type="ARBA" id="ARBA00022737"/>
    </source>
</evidence>
<keyword evidence="2" id="KW-0040">ANK repeat</keyword>
<evidence type="ECO:0000259" key="3">
    <source>
        <dbReference type="PROSITE" id="PS50192"/>
    </source>
</evidence>
<gene>
    <name evidence="4" type="ORF">H072_1062</name>
</gene>
<organism evidence="4 5">
    <name type="scientific">Dactylellina haptotyla (strain CBS 200.50)</name>
    <name type="common">Nematode-trapping fungus</name>
    <name type="synonym">Monacrosporium haptotylum</name>
    <dbReference type="NCBI Taxonomy" id="1284197"/>
    <lineage>
        <taxon>Eukaryota</taxon>
        <taxon>Fungi</taxon>
        <taxon>Dikarya</taxon>
        <taxon>Ascomycota</taxon>
        <taxon>Pezizomycotina</taxon>
        <taxon>Orbiliomycetes</taxon>
        <taxon>Orbiliales</taxon>
        <taxon>Orbiliaceae</taxon>
        <taxon>Dactylellina</taxon>
    </lineage>
</organism>
<protein>
    <recommendedName>
        <fullName evidence="3">t-SNARE coiled-coil homology domain-containing protein</fullName>
    </recommendedName>
</protein>
<dbReference type="Pfam" id="PF17111">
    <property type="entry name" value="PigL_N"/>
    <property type="match status" value="1"/>
</dbReference>
<dbReference type="eggNOG" id="ENOG502RPVH">
    <property type="taxonomic scope" value="Eukaryota"/>
</dbReference>
<evidence type="ECO:0000313" key="4">
    <source>
        <dbReference type="EMBL" id="EPS45055.1"/>
    </source>
</evidence>
<accession>S8AQ22</accession>
<sequence length="841" mass="95187">MSGLEGLGVGANVVGVFVFGLQATKFIIDTISKYKEAEEEYDRFLNMVQGLAQALTEVNEIFRSDDDKIRYSRLFGATKRCEADLIEFNETLRGWADSNKPPKLKIWRKFKMCFLENNSKSYQSKLKMHYDFIMIHLNMMHRGERNDRKEERTTSQRTEVEIKKVSQSISSILDVQNQTLHQIRTTETSVTNEMQKTSKNIQDLNDRFDGNLQQINVSVNSMESTVNQFATMQLYPLAQEREEDEITKATGRISTLSTAAVTRGEAILRADQTEEILEDFGKLLNFAKKGKFSEVASLKHRKARLDNTNSALKARKLVSLLSNSDILAIGNNNQAVQRFRSDNSQVLEANIWCWQQKNFTLRISEIVKQNTDSAQPPQRVAKITYLPKVTGYGSIIDLYLAQIELPTPHIYTGLSFRTVVPIDSGIIEAILRGSVDKVRYLVGTRQANVNDCDKWGKSLLMCALMPPRIAFPDDIDYNYKEIQNLARNRLEISEFLIANGADVNHVDDGGCDVFTSTRVQGNPDGLKILIERGANLFVRPENFWQYTEDNNRENLRLLLDKVIEYFDINDSGHPQKLSMLHLYIWSYALGEVWDAYSNDLKTDSDVDDHEPPFRKDLSDIEQIVNMLVASGADPLSKCMEGETCLHLAINAARSPDAKPFLPGLAKLRDFLLFLIGDIGCDIRAKTNNGISVSDVAISTKDPAGRCIWPAWVEVLLRLGYDPLEVAADGICFGDVEYLLKSAPSSYCPCGQCEKFPEIPILTEGLQDVVILASYEFEFCFKNRSPWISRDQEERDLMDALAFFENLNVASDMVITEEESDSWASLWQPIQDSSVHCAANNE</sequence>
<dbReference type="STRING" id="1284197.S8AQ22"/>
<dbReference type="HOGENOM" id="CLU_338315_0_0_1"/>
<dbReference type="PANTHER" id="PTHR24180:SF45">
    <property type="entry name" value="POLY [ADP-RIBOSE] POLYMERASE TANKYRASE"/>
    <property type="match status" value="1"/>
</dbReference>
<proteinExistence type="predicted"/>